<dbReference type="Gene3D" id="3.40.50.300">
    <property type="entry name" value="P-loop containing nucleotide triphosphate hydrolases"/>
    <property type="match status" value="1"/>
</dbReference>
<evidence type="ECO:0000259" key="6">
    <source>
        <dbReference type="SMART" id="SM00184"/>
    </source>
</evidence>
<dbReference type="GO" id="GO:0016020">
    <property type="term" value="C:membrane"/>
    <property type="evidence" value="ECO:0007669"/>
    <property type="project" value="InterPro"/>
</dbReference>
<sequence>MSLSQSQPQPLSSKCPSRQSHSDYCSLASSCSSSDEEINFDEENVPSQAKEPTFLPVGVCPHCQQVFEQPVSLQCGHSVCLICCNQLLFSRTQPLIASSSSSCNSRPRMGISRRAPSSLAGSTATVMYRTPKCPVCNSPPSTAGPVPNLALDHLLRNMRTFRWHQIEHDVNNRGSRKWDDESPIQECKVAVLGARGVGKTCLTRVQYSNDVMFSDVHSENEDGDAYMLDIADGMSVEKACVASRGIIIMYSVVDRQSFYHAAEIYKKLEQNREHNQPIVLVGSKKDRKRQREVTSFEGQQLARNFECPFLEVSSKNNDCVYETFAELVSLIQKQHNAFKNVVKQSLV</sequence>
<keyword evidence="3" id="KW-0862">Zinc</keyword>
<dbReference type="PANTHER" id="PTHR24070">
    <property type="entry name" value="RAS, DI-RAS, AND RHEB FAMILY MEMBERS OF SMALL GTPASE SUPERFAMILY"/>
    <property type="match status" value="1"/>
</dbReference>
<proteinExistence type="predicted"/>
<evidence type="ECO:0000313" key="8">
    <source>
        <dbReference type="Proteomes" id="UP000005237"/>
    </source>
</evidence>
<dbReference type="GO" id="GO:0008270">
    <property type="term" value="F:zinc ion binding"/>
    <property type="evidence" value="ECO:0007669"/>
    <property type="project" value="UniProtKB-KW"/>
</dbReference>
<dbReference type="GO" id="GO:0003924">
    <property type="term" value="F:GTPase activity"/>
    <property type="evidence" value="ECO:0007669"/>
    <property type="project" value="InterPro"/>
</dbReference>
<dbReference type="Pfam" id="PF15227">
    <property type="entry name" value="zf-C3HC4_4"/>
    <property type="match status" value="1"/>
</dbReference>
<dbReference type="OMA" id="YHAAEIF"/>
<reference evidence="8" key="1">
    <citation type="submission" date="2010-08" db="EMBL/GenBank/DDBJ databases">
        <authorList>
            <consortium name="Caenorhabditis japonica Sequencing Consortium"/>
            <person name="Wilson R.K."/>
        </authorList>
    </citation>
    <scope>NUCLEOTIDE SEQUENCE [LARGE SCALE GENOMIC DNA]</scope>
    <source>
        <strain evidence="8">DF5081</strain>
    </source>
</reference>
<dbReference type="PROSITE" id="PS51419">
    <property type="entry name" value="RAB"/>
    <property type="match status" value="1"/>
</dbReference>
<evidence type="ECO:0000313" key="7">
    <source>
        <dbReference type="EnsemblMetazoa" id="CJA16611.1"/>
    </source>
</evidence>
<evidence type="ECO:0000256" key="3">
    <source>
        <dbReference type="ARBA" id="ARBA00022833"/>
    </source>
</evidence>
<dbReference type="InterPro" id="IPR027417">
    <property type="entry name" value="P-loop_NTPase"/>
</dbReference>
<dbReference type="AlphaFoldDB" id="A0A8R1I1I7"/>
<protein>
    <submittedName>
        <fullName evidence="7">RING-type domain-containing protein</fullName>
    </submittedName>
</protein>
<dbReference type="SMART" id="SM00174">
    <property type="entry name" value="RHO"/>
    <property type="match status" value="1"/>
</dbReference>
<organism evidence="7 8">
    <name type="scientific">Caenorhabditis japonica</name>
    <dbReference type="NCBI Taxonomy" id="281687"/>
    <lineage>
        <taxon>Eukaryota</taxon>
        <taxon>Metazoa</taxon>
        <taxon>Ecdysozoa</taxon>
        <taxon>Nematoda</taxon>
        <taxon>Chromadorea</taxon>
        <taxon>Rhabditida</taxon>
        <taxon>Rhabditina</taxon>
        <taxon>Rhabditomorpha</taxon>
        <taxon>Rhabditoidea</taxon>
        <taxon>Rhabditidae</taxon>
        <taxon>Peloderinae</taxon>
        <taxon>Caenorhabditis</taxon>
    </lineage>
</organism>
<reference evidence="7" key="2">
    <citation type="submission" date="2022-06" db="UniProtKB">
        <authorList>
            <consortium name="EnsemblMetazoa"/>
        </authorList>
    </citation>
    <scope>IDENTIFICATION</scope>
    <source>
        <strain evidence="7">DF5081</strain>
    </source>
</reference>
<dbReference type="InterPro" id="IPR020849">
    <property type="entry name" value="Small_GTPase_Ras-type"/>
</dbReference>
<name>A0A8R1I1I7_CAEJA</name>
<dbReference type="SUPFAM" id="SSF57850">
    <property type="entry name" value="RING/U-box"/>
    <property type="match status" value="1"/>
</dbReference>
<dbReference type="GO" id="GO:0005525">
    <property type="term" value="F:GTP binding"/>
    <property type="evidence" value="ECO:0007669"/>
    <property type="project" value="UniProtKB-KW"/>
</dbReference>
<dbReference type="PRINTS" id="PR00449">
    <property type="entry name" value="RASTRNSFRMNG"/>
</dbReference>
<keyword evidence="2" id="KW-0863">Zinc-finger</keyword>
<dbReference type="SMART" id="SM00173">
    <property type="entry name" value="RAS"/>
    <property type="match status" value="1"/>
</dbReference>
<keyword evidence="4" id="KW-0342">GTP-binding</keyword>
<keyword evidence="8" id="KW-1185">Reference proteome</keyword>
<accession>A0A8R1I1I7</accession>
<dbReference type="SUPFAM" id="SSF52540">
    <property type="entry name" value="P-loop containing nucleoside triphosphate hydrolases"/>
    <property type="match status" value="1"/>
</dbReference>
<keyword evidence="1" id="KW-0547">Nucleotide-binding</keyword>
<evidence type="ECO:0000256" key="1">
    <source>
        <dbReference type="ARBA" id="ARBA00022741"/>
    </source>
</evidence>
<dbReference type="SMART" id="SM00184">
    <property type="entry name" value="RING"/>
    <property type="match status" value="1"/>
</dbReference>
<feature type="compositionally biased region" description="Low complexity" evidence="5">
    <location>
        <begin position="1"/>
        <end position="13"/>
    </location>
</feature>
<dbReference type="InterPro" id="IPR001806">
    <property type="entry name" value="Small_GTPase"/>
</dbReference>
<dbReference type="Pfam" id="PF00071">
    <property type="entry name" value="Ras"/>
    <property type="match status" value="1"/>
</dbReference>
<dbReference type="Gene3D" id="3.30.40.10">
    <property type="entry name" value="Zinc/RING finger domain, C3HC4 (zinc finger)"/>
    <property type="match status" value="1"/>
</dbReference>
<dbReference type="SMART" id="SM00175">
    <property type="entry name" value="RAB"/>
    <property type="match status" value="1"/>
</dbReference>
<dbReference type="InterPro" id="IPR013083">
    <property type="entry name" value="Znf_RING/FYVE/PHD"/>
</dbReference>
<evidence type="ECO:0000256" key="2">
    <source>
        <dbReference type="ARBA" id="ARBA00022771"/>
    </source>
</evidence>
<dbReference type="GO" id="GO:0007165">
    <property type="term" value="P:signal transduction"/>
    <property type="evidence" value="ECO:0007669"/>
    <property type="project" value="InterPro"/>
</dbReference>
<evidence type="ECO:0000256" key="4">
    <source>
        <dbReference type="ARBA" id="ARBA00023134"/>
    </source>
</evidence>
<dbReference type="Proteomes" id="UP000005237">
    <property type="component" value="Unassembled WGS sequence"/>
</dbReference>
<feature type="domain" description="RING-type" evidence="6">
    <location>
        <begin position="60"/>
        <end position="136"/>
    </location>
</feature>
<dbReference type="EnsemblMetazoa" id="CJA16611.1">
    <property type="protein sequence ID" value="CJA16611.1"/>
    <property type="gene ID" value="WBGene00135815"/>
</dbReference>
<keyword evidence="2" id="KW-0479">Metal-binding</keyword>
<dbReference type="InterPro" id="IPR001841">
    <property type="entry name" value="Znf_RING"/>
</dbReference>
<evidence type="ECO:0000256" key="5">
    <source>
        <dbReference type="SAM" id="MobiDB-lite"/>
    </source>
</evidence>
<feature type="region of interest" description="Disordered" evidence="5">
    <location>
        <begin position="1"/>
        <end position="23"/>
    </location>
</feature>
<dbReference type="PROSITE" id="PS51421">
    <property type="entry name" value="RAS"/>
    <property type="match status" value="1"/>
</dbReference>